<feature type="domain" description="C3H1-type" evidence="3">
    <location>
        <begin position="96"/>
        <end position="124"/>
    </location>
</feature>
<dbReference type="OrthoDB" id="483230at2759"/>
<evidence type="ECO:0008006" key="7">
    <source>
        <dbReference type="Google" id="ProtNLM"/>
    </source>
</evidence>
<feature type="non-terminal residue" evidence="5">
    <location>
        <position position="161"/>
    </location>
</feature>
<evidence type="ECO:0000259" key="4">
    <source>
        <dbReference type="PROSITE" id="PS50158"/>
    </source>
</evidence>
<name>A0A813CD96_9DINO</name>
<reference evidence="5" key="1">
    <citation type="submission" date="2021-02" db="EMBL/GenBank/DDBJ databases">
        <authorList>
            <person name="Dougan E. K."/>
            <person name="Rhodes N."/>
            <person name="Thang M."/>
            <person name="Chan C."/>
        </authorList>
    </citation>
    <scope>NUCLEOTIDE SEQUENCE</scope>
</reference>
<proteinExistence type="predicted"/>
<organism evidence="5 6">
    <name type="scientific">Symbiodinium necroappetens</name>
    <dbReference type="NCBI Taxonomy" id="1628268"/>
    <lineage>
        <taxon>Eukaryota</taxon>
        <taxon>Sar</taxon>
        <taxon>Alveolata</taxon>
        <taxon>Dinophyceae</taxon>
        <taxon>Suessiales</taxon>
        <taxon>Symbiodiniaceae</taxon>
        <taxon>Symbiodinium</taxon>
    </lineage>
</organism>
<dbReference type="PROSITE" id="PS50158">
    <property type="entry name" value="ZF_CCHC"/>
    <property type="match status" value="1"/>
</dbReference>
<dbReference type="InterPro" id="IPR000571">
    <property type="entry name" value="Znf_CCCH"/>
</dbReference>
<keyword evidence="1" id="KW-0479">Metal-binding</keyword>
<dbReference type="PROSITE" id="PS50103">
    <property type="entry name" value="ZF_C3H1"/>
    <property type="match status" value="1"/>
</dbReference>
<keyword evidence="6" id="KW-1185">Reference proteome</keyword>
<evidence type="ECO:0000313" key="5">
    <source>
        <dbReference type="EMBL" id="CAE7942935.1"/>
    </source>
</evidence>
<feature type="region of interest" description="Disordered" evidence="2">
    <location>
        <begin position="74"/>
        <end position="101"/>
    </location>
</feature>
<dbReference type="EMBL" id="CAJNJA010098112">
    <property type="protein sequence ID" value="CAE7942935.1"/>
    <property type="molecule type" value="Genomic_DNA"/>
</dbReference>
<comment type="caution">
    <text evidence="5">The sequence shown here is derived from an EMBL/GenBank/DDBJ whole genome shotgun (WGS) entry which is preliminary data.</text>
</comment>
<feature type="domain" description="CCHC-type" evidence="4">
    <location>
        <begin position="129"/>
        <end position="143"/>
    </location>
</feature>
<evidence type="ECO:0000256" key="1">
    <source>
        <dbReference type="PROSITE-ProRule" id="PRU00723"/>
    </source>
</evidence>
<dbReference type="InterPro" id="IPR001878">
    <property type="entry name" value="Znf_CCHC"/>
</dbReference>
<feature type="zinc finger region" description="C3H1-type" evidence="1">
    <location>
        <begin position="96"/>
        <end position="124"/>
    </location>
</feature>
<protein>
    <recommendedName>
        <fullName evidence="7">C3H1-type domain-containing protein</fullName>
    </recommendedName>
</protein>
<evidence type="ECO:0000259" key="3">
    <source>
        <dbReference type="PROSITE" id="PS50103"/>
    </source>
</evidence>
<keyword evidence="1" id="KW-0862">Zinc</keyword>
<evidence type="ECO:0000313" key="6">
    <source>
        <dbReference type="Proteomes" id="UP000601435"/>
    </source>
</evidence>
<dbReference type="GO" id="GO:0003676">
    <property type="term" value="F:nucleic acid binding"/>
    <property type="evidence" value="ECO:0007669"/>
    <property type="project" value="InterPro"/>
</dbReference>
<dbReference type="AlphaFoldDB" id="A0A813CD96"/>
<feature type="compositionally biased region" description="Basic and acidic residues" evidence="2">
    <location>
        <begin position="76"/>
        <end position="91"/>
    </location>
</feature>
<accession>A0A813CD96</accession>
<dbReference type="Proteomes" id="UP000601435">
    <property type="component" value="Unassembled WGS sequence"/>
</dbReference>
<evidence type="ECO:0000256" key="2">
    <source>
        <dbReference type="SAM" id="MobiDB-lite"/>
    </source>
</evidence>
<dbReference type="GO" id="GO:0008270">
    <property type="term" value="F:zinc ion binding"/>
    <property type="evidence" value="ECO:0007669"/>
    <property type="project" value="UniProtKB-KW"/>
</dbReference>
<sequence>GSAEKAFLLHFLTSPDTGGAVDVAVASIRKIASFKLERQLDYKAKASDVEDYAQLILGELEAALLAQPIAQQPKLNRMEETNLNDAGDKGKGKGKGKSKQPCWSWNDGSGCKYAQNCMFRHDPLGPGHCWTCGSSSHLKPQCPTTGKGGELRRRLQLEIRK</sequence>
<keyword evidence="1" id="KW-0863">Zinc-finger</keyword>
<gene>
    <name evidence="5" type="ORF">SNEC2469_LOCUS34850</name>
</gene>
<feature type="non-terminal residue" evidence="5">
    <location>
        <position position="1"/>
    </location>
</feature>